<dbReference type="InterPro" id="IPR036116">
    <property type="entry name" value="FN3_sf"/>
</dbReference>
<feature type="domain" description="Fibronectin type-III" evidence="4">
    <location>
        <begin position="59"/>
        <end position="147"/>
    </location>
</feature>
<sequence length="592" mass="62580">MLRRAGYAAGGLVVVAGAVIALRAADTRTEGRPPPAPPVQTTVKEFAGDSALVPKPGPRPEKPSGLVVVPGPHRLQATWSGKDPGYDVQLRGEGGVVHNQLVADNAVQFDGLEDGVDYQVEVRAVDSYGQRSQPSTARERPSTARPDESRYALVDHFDGTVVPDPARWRLANNAACARMSRGVGDDTRRLVISAACGSESVALRSRTPLQLKDNGGELGRMMIETDYPARDGQLLLGLVPGPADLIDSSMPPGTLRVKITAETVTLPGAEPVAITRRTSLSSRWELVLRTDGLSLWRNGARIASSAYVPPWTSATPLFEFVGPPNGLSYVGIDTIGLSSAETPAFVPPPRITATNPARDSKTELMKGVLGGQLRMTVRTTLREPMTPFTVEVDGRVFPARPAVDGHVFAPSFRFPIVADLPADALVLSGERKELRITVRGVTPAVSPVVQHVDLELVPDPATRPSREQADPAPGPATRPPLTLAAMSTTFLDASGQAIKDNRFVTRGRVVLEVAAVGAETQAGLAGLEVYIDTERVAGIPTAVDGPGIAGQWRIALNSGAFTSGPHSLEVRSLSTDPNVAPGYASATWSVPG</sequence>
<feature type="region of interest" description="Disordered" evidence="3">
    <location>
        <begin position="457"/>
        <end position="478"/>
    </location>
</feature>
<dbReference type="PROSITE" id="PS50853">
    <property type="entry name" value="FN3"/>
    <property type="match status" value="1"/>
</dbReference>
<dbReference type="GO" id="GO:0016798">
    <property type="term" value="F:hydrolase activity, acting on glycosyl bonds"/>
    <property type="evidence" value="ECO:0007669"/>
    <property type="project" value="UniProtKB-KW"/>
</dbReference>
<dbReference type="GO" id="GO:0000272">
    <property type="term" value="P:polysaccharide catabolic process"/>
    <property type="evidence" value="ECO:0007669"/>
    <property type="project" value="UniProtKB-KW"/>
</dbReference>
<organism evidence="5 6">
    <name type="scientific">Kibdelosporangium phytohabitans</name>
    <dbReference type="NCBI Taxonomy" id="860235"/>
    <lineage>
        <taxon>Bacteria</taxon>
        <taxon>Bacillati</taxon>
        <taxon>Actinomycetota</taxon>
        <taxon>Actinomycetes</taxon>
        <taxon>Pseudonocardiales</taxon>
        <taxon>Pseudonocardiaceae</taxon>
        <taxon>Kibdelosporangium</taxon>
    </lineage>
</organism>
<dbReference type="Proteomes" id="UP000063699">
    <property type="component" value="Chromosome"/>
</dbReference>
<protein>
    <recommendedName>
        <fullName evidence="4">Fibronectin type-III domain-containing protein</fullName>
    </recommendedName>
</protein>
<evidence type="ECO:0000313" key="5">
    <source>
        <dbReference type="EMBL" id="ALG05731.1"/>
    </source>
</evidence>
<dbReference type="InterPro" id="IPR013783">
    <property type="entry name" value="Ig-like_fold"/>
</dbReference>
<dbReference type="InterPro" id="IPR003961">
    <property type="entry name" value="FN3_dom"/>
</dbReference>
<dbReference type="SMART" id="SM00060">
    <property type="entry name" value="FN3"/>
    <property type="match status" value="1"/>
</dbReference>
<evidence type="ECO:0000313" key="6">
    <source>
        <dbReference type="Proteomes" id="UP000063699"/>
    </source>
</evidence>
<dbReference type="AlphaFoldDB" id="A0A0N9HII6"/>
<dbReference type="Gene3D" id="2.60.40.10">
    <property type="entry name" value="Immunoglobulins"/>
    <property type="match status" value="1"/>
</dbReference>
<keyword evidence="1" id="KW-0378">Hydrolase</keyword>
<evidence type="ECO:0000259" key="4">
    <source>
        <dbReference type="PROSITE" id="PS50853"/>
    </source>
</evidence>
<evidence type="ECO:0000256" key="1">
    <source>
        <dbReference type="ARBA" id="ARBA00023295"/>
    </source>
</evidence>
<keyword evidence="6" id="KW-1185">Reference proteome</keyword>
<name>A0A0N9HII6_9PSEU</name>
<keyword evidence="2" id="KW-0624">Polysaccharide degradation</keyword>
<dbReference type="Pfam" id="PF00041">
    <property type="entry name" value="fn3"/>
    <property type="match status" value="1"/>
</dbReference>
<dbReference type="STRING" id="860235.AOZ06_01240"/>
<dbReference type="KEGG" id="kphy:AOZ06_01240"/>
<proteinExistence type="predicted"/>
<reference evidence="5 6" key="1">
    <citation type="submission" date="2015-07" db="EMBL/GenBank/DDBJ databases">
        <title>Genome sequencing of Kibdelosporangium phytohabitans.</title>
        <authorList>
            <person name="Qin S."/>
            <person name="Xing K."/>
        </authorList>
    </citation>
    <scope>NUCLEOTIDE SEQUENCE [LARGE SCALE GENOMIC DNA]</scope>
    <source>
        <strain evidence="5 6">KLBMP1111</strain>
    </source>
</reference>
<accession>A0A0N9HII6</accession>
<dbReference type="EMBL" id="CP012752">
    <property type="protein sequence ID" value="ALG05731.1"/>
    <property type="molecule type" value="Genomic_DNA"/>
</dbReference>
<evidence type="ECO:0000256" key="2">
    <source>
        <dbReference type="ARBA" id="ARBA00023326"/>
    </source>
</evidence>
<keyword evidence="2" id="KW-0119">Carbohydrate metabolism</keyword>
<evidence type="ECO:0000256" key="3">
    <source>
        <dbReference type="SAM" id="MobiDB-lite"/>
    </source>
</evidence>
<keyword evidence="1" id="KW-0326">Glycosidase</keyword>
<gene>
    <name evidence="5" type="ORF">AOZ06_01240</name>
</gene>
<dbReference type="CDD" id="cd00063">
    <property type="entry name" value="FN3"/>
    <property type="match status" value="1"/>
</dbReference>
<dbReference type="SUPFAM" id="SSF49265">
    <property type="entry name" value="Fibronectin type III"/>
    <property type="match status" value="1"/>
</dbReference>